<gene>
    <name evidence="7" type="ORF">BB559_003420</name>
</gene>
<dbReference type="AlphaFoldDB" id="A0A2T9YLF3"/>
<evidence type="ECO:0000256" key="4">
    <source>
        <dbReference type="ARBA" id="ARBA00032747"/>
    </source>
</evidence>
<evidence type="ECO:0000256" key="1">
    <source>
        <dbReference type="ARBA" id="ARBA00009673"/>
    </source>
</evidence>
<dbReference type="GO" id="GO:0051500">
    <property type="term" value="F:D-tyrosyl-tRNA(Tyr) deacylase activity"/>
    <property type="evidence" value="ECO:0007669"/>
    <property type="project" value="TreeGrafter"/>
</dbReference>
<name>A0A2T9YLF3_9FUNG</name>
<dbReference type="Proteomes" id="UP000245699">
    <property type="component" value="Unassembled WGS sequence"/>
</dbReference>
<dbReference type="InterPro" id="IPR003732">
    <property type="entry name" value="Daa-tRNA_deacyls_DTD"/>
</dbReference>
<dbReference type="InterPro" id="IPR023509">
    <property type="entry name" value="DTD-like_sf"/>
</dbReference>
<comment type="catalytic activity">
    <reaction evidence="5">
        <text>glycyl-tRNA(Ala) + H2O = tRNA(Ala) + glycine + H(+)</text>
        <dbReference type="Rhea" id="RHEA:53744"/>
        <dbReference type="Rhea" id="RHEA-COMP:9657"/>
        <dbReference type="Rhea" id="RHEA-COMP:13640"/>
        <dbReference type="ChEBI" id="CHEBI:15377"/>
        <dbReference type="ChEBI" id="CHEBI:15378"/>
        <dbReference type="ChEBI" id="CHEBI:57305"/>
        <dbReference type="ChEBI" id="CHEBI:78442"/>
        <dbReference type="ChEBI" id="CHEBI:78522"/>
        <dbReference type="EC" id="3.1.1.96"/>
    </reaction>
</comment>
<dbReference type="STRING" id="61424.A0A2T9YLF3"/>
<dbReference type="EC" id="3.1.1.96" evidence="2"/>
<organism evidence="7 8">
    <name type="scientific">Furculomyces boomerangus</name>
    <dbReference type="NCBI Taxonomy" id="61424"/>
    <lineage>
        <taxon>Eukaryota</taxon>
        <taxon>Fungi</taxon>
        <taxon>Fungi incertae sedis</taxon>
        <taxon>Zoopagomycota</taxon>
        <taxon>Kickxellomycotina</taxon>
        <taxon>Harpellomycetes</taxon>
        <taxon>Harpellales</taxon>
        <taxon>Harpellaceae</taxon>
        <taxon>Furculomyces</taxon>
    </lineage>
</organism>
<dbReference type="PANTHER" id="PTHR10472:SF5">
    <property type="entry name" value="D-AMINOACYL-TRNA DEACYLASE 1"/>
    <property type="match status" value="1"/>
</dbReference>
<evidence type="ECO:0000256" key="3">
    <source>
        <dbReference type="ARBA" id="ARBA00020007"/>
    </source>
</evidence>
<evidence type="ECO:0000313" key="7">
    <source>
        <dbReference type="EMBL" id="PVU93162.1"/>
    </source>
</evidence>
<evidence type="ECO:0000256" key="5">
    <source>
        <dbReference type="ARBA" id="ARBA00047676"/>
    </source>
</evidence>
<reference evidence="7 8" key="1">
    <citation type="journal article" date="2018" name="MBio">
        <title>Comparative Genomics Reveals the Core Gene Toolbox for the Fungus-Insect Symbiosis.</title>
        <authorList>
            <person name="Wang Y."/>
            <person name="Stata M."/>
            <person name="Wang W."/>
            <person name="Stajich J.E."/>
            <person name="White M.M."/>
            <person name="Moncalvo J.M."/>
        </authorList>
    </citation>
    <scope>NUCLEOTIDE SEQUENCE [LARGE SCALE GENOMIC DNA]</scope>
    <source>
        <strain evidence="7 8">AUS-77-4</strain>
    </source>
</reference>
<dbReference type="GO" id="GO:0005737">
    <property type="term" value="C:cytoplasm"/>
    <property type="evidence" value="ECO:0007669"/>
    <property type="project" value="InterPro"/>
</dbReference>
<dbReference type="EMBL" id="MBFT01000332">
    <property type="protein sequence ID" value="PVU93162.1"/>
    <property type="molecule type" value="Genomic_DNA"/>
</dbReference>
<dbReference type="SUPFAM" id="SSF69500">
    <property type="entry name" value="DTD-like"/>
    <property type="match status" value="1"/>
</dbReference>
<protein>
    <recommendedName>
        <fullName evidence="3">D-aminoacyl-tRNA deacylase</fullName>
        <ecNumber evidence="2">3.1.1.96</ecNumber>
    </recommendedName>
    <alternativeName>
        <fullName evidence="4">Gly-tRNA(Ala) deacylase</fullName>
    </alternativeName>
</protein>
<dbReference type="PANTHER" id="PTHR10472">
    <property type="entry name" value="D-TYROSYL-TRNA TYR DEACYLASE"/>
    <property type="match status" value="1"/>
</dbReference>
<dbReference type="Pfam" id="PF02580">
    <property type="entry name" value="Tyr_Deacylase"/>
    <property type="match status" value="1"/>
</dbReference>
<keyword evidence="8" id="KW-1185">Reference proteome</keyword>
<accession>A0A2T9YLF3</accession>
<evidence type="ECO:0000256" key="2">
    <source>
        <dbReference type="ARBA" id="ARBA00013056"/>
    </source>
</evidence>
<proteinExistence type="inferred from homology"/>
<comment type="catalytic activity">
    <reaction evidence="6">
        <text>a D-aminoacyl-tRNA + H2O = a tRNA + a D-alpha-amino acid + H(+)</text>
        <dbReference type="Rhea" id="RHEA:13953"/>
        <dbReference type="Rhea" id="RHEA-COMP:10123"/>
        <dbReference type="Rhea" id="RHEA-COMP:10124"/>
        <dbReference type="ChEBI" id="CHEBI:15377"/>
        <dbReference type="ChEBI" id="CHEBI:15378"/>
        <dbReference type="ChEBI" id="CHEBI:59871"/>
        <dbReference type="ChEBI" id="CHEBI:78442"/>
        <dbReference type="ChEBI" id="CHEBI:79333"/>
        <dbReference type="EC" id="3.1.1.96"/>
    </reaction>
</comment>
<comment type="similarity">
    <text evidence="1">Belongs to the DTD family.</text>
</comment>
<dbReference type="OrthoDB" id="275783at2759"/>
<dbReference type="Gene3D" id="3.50.80.10">
    <property type="entry name" value="D-tyrosyl-tRNA(Tyr) deacylase"/>
    <property type="match status" value="1"/>
</dbReference>
<comment type="caution">
    <text evidence="7">The sequence shown here is derived from an EMBL/GenBank/DDBJ whole genome shotgun (WGS) entry which is preliminary data.</text>
</comment>
<evidence type="ECO:0000313" key="8">
    <source>
        <dbReference type="Proteomes" id="UP000245699"/>
    </source>
</evidence>
<evidence type="ECO:0000256" key="6">
    <source>
        <dbReference type="ARBA" id="ARBA00048018"/>
    </source>
</evidence>
<sequence>MRAVLQRVKWANVVVDGKVVGEIKNGICALIGISMHDTEKDMEYTVDQILKAPMFERSGEKELTVHEMDYEILCSNVKVFVVKSNFVCSFTVYSVWENG</sequence>